<gene>
    <name evidence="7" type="ORF">BC936DRAFT_137785</name>
</gene>
<feature type="transmembrane region" description="Helical" evidence="5">
    <location>
        <begin position="72"/>
        <end position="93"/>
    </location>
</feature>
<protein>
    <recommendedName>
        <fullName evidence="6">TM7S3/TM198-like domain-containing protein</fullName>
    </recommendedName>
</protein>
<evidence type="ECO:0000313" key="7">
    <source>
        <dbReference type="EMBL" id="RUP43003.1"/>
    </source>
</evidence>
<dbReference type="InterPro" id="IPR036259">
    <property type="entry name" value="MFS_trans_sf"/>
</dbReference>
<evidence type="ECO:0000313" key="8">
    <source>
        <dbReference type="Proteomes" id="UP000268093"/>
    </source>
</evidence>
<keyword evidence="4 5" id="KW-0472">Membrane</keyword>
<feature type="transmembrane region" description="Helical" evidence="5">
    <location>
        <begin position="171"/>
        <end position="190"/>
    </location>
</feature>
<dbReference type="EMBL" id="RBNI01011938">
    <property type="protein sequence ID" value="RUP43003.1"/>
    <property type="molecule type" value="Genomic_DNA"/>
</dbReference>
<dbReference type="Gene3D" id="1.20.1250.20">
    <property type="entry name" value="MFS general substrate transporter like domains"/>
    <property type="match status" value="1"/>
</dbReference>
<dbReference type="Pfam" id="PF13886">
    <property type="entry name" value="TM7S3_TM198"/>
    <property type="match status" value="1"/>
</dbReference>
<name>A0A433CWQ0_9FUNG</name>
<feature type="transmembrane region" description="Helical" evidence="5">
    <location>
        <begin position="258"/>
        <end position="275"/>
    </location>
</feature>
<proteinExistence type="predicted"/>
<evidence type="ECO:0000256" key="1">
    <source>
        <dbReference type="ARBA" id="ARBA00004141"/>
    </source>
</evidence>
<dbReference type="AlphaFoldDB" id="A0A433CWQ0"/>
<evidence type="ECO:0000256" key="4">
    <source>
        <dbReference type="ARBA" id="ARBA00023136"/>
    </source>
</evidence>
<feature type="domain" description="TM7S3/TM198-like" evidence="6">
    <location>
        <begin position="180"/>
        <end position="282"/>
    </location>
</feature>
<accession>A0A433CWQ0</accession>
<keyword evidence="2 5" id="KW-0812">Transmembrane</keyword>
<dbReference type="InterPro" id="IPR025256">
    <property type="entry name" value="TM7S3/TM198-like_dom"/>
</dbReference>
<evidence type="ECO:0000256" key="5">
    <source>
        <dbReference type="SAM" id="Phobius"/>
    </source>
</evidence>
<feature type="transmembrane region" description="Helical" evidence="5">
    <location>
        <begin position="196"/>
        <end position="220"/>
    </location>
</feature>
<sequence>PKFCSCHVQGSRKTLETIFPSSEIQDQHISPKRLPVSSYPSPHRTRRHINRVKNNNMQFSRTTKTQTKRPSLSIPSLVIVVCLLAFLCTPANASPIEKRQNSESTNSIICGDASTNNTVAINDPAYNRAPATATGTTPYCATATVDPNNATQTDFPSYLNDEYYQLTGSEITLTAGTVGSAFLIVGFYFGAFGYRFARVTLGLIGLLLFAALTYIALVNAEPYWGYSQPNHIIFTAIPFAIGILGALIFAIFYTVVKYVIGGLGGFILVLYVLAYQEDHIILSSRPFVTYTKLHAFSPDRRPILHHRRSFLLRLFCRLLTRDVHHPPRDLLHGRLLRNVWPRSLHPRRVCQRDPVPAGRELPVLRIRPQLENVHHARLHSAAYSHFPWMAVCAQYGEEVWPRTGSGGAAEGGEGGGKH</sequence>
<feature type="transmembrane region" description="Helical" evidence="5">
    <location>
        <begin position="232"/>
        <end position="252"/>
    </location>
</feature>
<evidence type="ECO:0000256" key="3">
    <source>
        <dbReference type="ARBA" id="ARBA00022989"/>
    </source>
</evidence>
<evidence type="ECO:0000256" key="2">
    <source>
        <dbReference type="ARBA" id="ARBA00022692"/>
    </source>
</evidence>
<dbReference type="GO" id="GO:0016020">
    <property type="term" value="C:membrane"/>
    <property type="evidence" value="ECO:0007669"/>
    <property type="project" value="UniProtKB-SubCell"/>
</dbReference>
<comment type="caution">
    <text evidence="7">The sequence shown here is derived from an EMBL/GenBank/DDBJ whole genome shotgun (WGS) entry which is preliminary data.</text>
</comment>
<comment type="subcellular location">
    <subcellularLocation>
        <location evidence="1">Membrane</location>
        <topology evidence="1">Multi-pass membrane protein</topology>
    </subcellularLocation>
</comment>
<dbReference type="Proteomes" id="UP000268093">
    <property type="component" value="Unassembled WGS sequence"/>
</dbReference>
<keyword evidence="8" id="KW-1185">Reference proteome</keyword>
<organism evidence="7 8">
    <name type="scientific">Jimgerdemannia flammicorona</name>
    <dbReference type="NCBI Taxonomy" id="994334"/>
    <lineage>
        <taxon>Eukaryota</taxon>
        <taxon>Fungi</taxon>
        <taxon>Fungi incertae sedis</taxon>
        <taxon>Mucoromycota</taxon>
        <taxon>Mucoromycotina</taxon>
        <taxon>Endogonomycetes</taxon>
        <taxon>Endogonales</taxon>
        <taxon>Endogonaceae</taxon>
        <taxon>Jimgerdemannia</taxon>
    </lineage>
</organism>
<feature type="non-terminal residue" evidence="7">
    <location>
        <position position="1"/>
    </location>
</feature>
<keyword evidence="3 5" id="KW-1133">Transmembrane helix</keyword>
<evidence type="ECO:0000259" key="6">
    <source>
        <dbReference type="Pfam" id="PF13886"/>
    </source>
</evidence>
<reference evidence="7 8" key="1">
    <citation type="journal article" date="2018" name="New Phytol.">
        <title>Phylogenomics of Endogonaceae and evolution of mycorrhizas within Mucoromycota.</title>
        <authorList>
            <person name="Chang Y."/>
            <person name="Desiro A."/>
            <person name="Na H."/>
            <person name="Sandor L."/>
            <person name="Lipzen A."/>
            <person name="Clum A."/>
            <person name="Barry K."/>
            <person name="Grigoriev I.V."/>
            <person name="Martin F.M."/>
            <person name="Stajich J.E."/>
            <person name="Smith M.E."/>
            <person name="Bonito G."/>
            <person name="Spatafora J.W."/>
        </authorList>
    </citation>
    <scope>NUCLEOTIDE SEQUENCE [LARGE SCALE GENOMIC DNA]</scope>
    <source>
        <strain evidence="7 8">GMNB39</strain>
    </source>
</reference>